<keyword evidence="2" id="KW-0378">Hydrolase</keyword>
<keyword evidence="6" id="KW-1185">Reference proteome</keyword>
<accession>A0AA37XEK7</accession>
<evidence type="ECO:0000256" key="3">
    <source>
        <dbReference type="SAM" id="MobiDB-lite"/>
    </source>
</evidence>
<dbReference type="PROSITE" id="PS00136">
    <property type="entry name" value="SUBTILASE_ASP"/>
    <property type="match status" value="1"/>
</dbReference>
<feature type="chain" id="PRO_5041414985" description="Subtilase family protein" evidence="4">
    <location>
        <begin position="33"/>
        <end position="321"/>
    </location>
</feature>
<gene>
    <name evidence="5" type="ORF">GCM10025875_16290</name>
</gene>
<sequence length="321" mass="32627">MSSPLPRPRWRFPTAAAAAAALLITTAVGATAEPAAPDDLSDPTTLPAAEPLGTDKTSVPSVPDEKVRTLDAGDGPTTVFVKLTTPTTREVLARAQIDGLSAQGQDEAASAAAAVERDVADVVGVLPAGTEVLYTTTNTVSGVALTADADALRDLAERDDVVSIRPIVPKEPQSHGGSNLLTGTSAAWQAAGGLTGEGQTIAVIDSGIDFTHATFTSDPVPAESYPGSLGAPAEAYLTAAPTWPQGKVVGGTTSPAVCTAPPGRRSPSTPTPTRSTRRLRCAPTSTRPSCAAARTARTSPARRPAGASRPTARRSRVTTAP</sequence>
<dbReference type="SUPFAM" id="SSF52743">
    <property type="entry name" value="Subtilisin-like"/>
    <property type="match status" value="1"/>
</dbReference>
<evidence type="ECO:0000256" key="1">
    <source>
        <dbReference type="ARBA" id="ARBA00011073"/>
    </source>
</evidence>
<feature type="region of interest" description="Disordered" evidence="3">
    <location>
        <begin position="33"/>
        <end position="63"/>
    </location>
</feature>
<evidence type="ECO:0000313" key="5">
    <source>
        <dbReference type="EMBL" id="GMA31637.1"/>
    </source>
</evidence>
<comment type="similarity">
    <text evidence="1">Belongs to the peptidase S8 family.</text>
</comment>
<dbReference type="EMBL" id="BSUM01000001">
    <property type="protein sequence ID" value="GMA31637.1"/>
    <property type="molecule type" value="Genomic_DNA"/>
</dbReference>
<organism evidence="5 6">
    <name type="scientific">Litorihabitans aurantiacus</name>
    <dbReference type="NCBI Taxonomy" id="1930061"/>
    <lineage>
        <taxon>Bacteria</taxon>
        <taxon>Bacillati</taxon>
        <taxon>Actinomycetota</taxon>
        <taxon>Actinomycetes</taxon>
        <taxon>Micrococcales</taxon>
        <taxon>Beutenbergiaceae</taxon>
        <taxon>Litorihabitans</taxon>
    </lineage>
</organism>
<dbReference type="GO" id="GO:0004252">
    <property type="term" value="F:serine-type endopeptidase activity"/>
    <property type="evidence" value="ECO:0007669"/>
    <property type="project" value="InterPro"/>
</dbReference>
<dbReference type="GO" id="GO:0006508">
    <property type="term" value="P:proteolysis"/>
    <property type="evidence" value="ECO:0007669"/>
    <property type="project" value="InterPro"/>
</dbReference>
<feature type="region of interest" description="Disordered" evidence="3">
    <location>
        <begin position="253"/>
        <end position="321"/>
    </location>
</feature>
<dbReference type="Proteomes" id="UP001157161">
    <property type="component" value="Unassembled WGS sequence"/>
</dbReference>
<dbReference type="InterPro" id="IPR036852">
    <property type="entry name" value="Peptidase_S8/S53_dom_sf"/>
</dbReference>
<dbReference type="Gene3D" id="3.40.50.200">
    <property type="entry name" value="Peptidase S8/S53 domain"/>
    <property type="match status" value="1"/>
</dbReference>
<feature type="compositionally biased region" description="Low complexity" evidence="3">
    <location>
        <begin position="284"/>
        <end position="310"/>
    </location>
</feature>
<evidence type="ECO:0000313" key="6">
    <source>
        <dbReference type="Proteomes" id="UP001157161"/>
    </source>
</evidence>
<evidence type="ECO:0008006" key="7">
    <source>
        <dbReference type="Google" id="ProtNLM"/>
    </source>
</evidence>
<comment type="caution">
    <text evidence="5">The sequence shown here is derived from an EMBL/GenBank/DDBJ whole genome shotgun (WGS) entry which is preliminary data.</text>
</comment>
<evidence type="ECO:0000256" key="2">
    <source>
        <dbReference type="ARBA" id="ARBA00022801"/>
    </source>
</evidence>
<dbReference type="InterPro" id="IPR023827">
    <property type="entry name" value="Peptidase_S8_Asp-AS"/>
</dbReference>
<feature type="compositionally biased region" description="Basic residues" evidence="3">
    <location>
        <begin position="311"/>
        <end position="321"/>
    </location>
</feature>
<keyword evidence="4" id="KW-0732">Signal</keyword>
<reference evidence="5" key="1">
    <citation type="journal article" date="2014" name="Int. J. Syst. Evol. Microbiol.">
        <title>Complete genome sequence of Corynebacterium casei LMG S-19264T (=DSM 44701T), isolated from a smear-ripened cheese.</title>
        <authorList>
            <consortium name="US DOE Joint Genome Institute (JGI-PGF)"/>
            <person name="Walter F."/>
            <person name="Albersmeier A."/>
            <person name="Kalinowski J."/>
            <person name="Ruckert C."/>
        </authorList>
    </citation>
    <scope>NUCLEOTIDE SEQUENCE</scope>
    <source>
        <strain evidence="5">NBRC 112290</strain>
    </source>
</reference>
<evidence type="ECO:0000256" key="4">
    <source>
        <dbReference type="SAM" id="SignalP"/>
    </source>
</evidence>
<proteinExistence type="inferred from homology"/>
<feature type="compositionally biased region" description="Low complexity" evidence="3">
    <location>
        <begin position="259"/>
        <end position="274"/>
    </location>
</feature>
<name>A0AA37XEK7_9MICO</name>
<protein>
    <recommendedName>
        <fullName evidence="7">Subtilase family protein</fullName>
    </recommendedName>
</protein>
<reference evidence="5" key="2">
    <citation type="submission" date="2023-02" db="EMBL/GenBank/DDBJ databases">
        <authorList>
            <person name="Sun Q."/>
            <person name="Mori K."/>
        </authorList>
    </citation>
    <scope>NUCLEOTIDE SEQUENCE</scope>
    <source>
        <strain evidence="5">NBRC 112290</strain>
    </source>
</reference>
<dbReference type="AlphaFoldDB" id="A0AA37XEK7"/>
<dbReference type="RefSeq" id="WP_284250430.1">
    <property type="nucleotide sequence ID" value="NZ_BSUM01000001.1"/>
</dbReference>
<feature type="signal peptide" evidence="4">
    <location>
        <begin position="1"/>
        <end position="32"/>
    </location>
</feature>